<evidence type="ECO:0000313" key="2">
    <source>
        <dbReference type="Proteomes" id="UP000499080"/>
    </source>
</evidence>
<accession>A0A4Y2RA32</accession>
<proteinExistence type="predicted"/>
<comment type="caution">
    <text evidence="1">The sequence shown here is derived from an EMBL/GenBank/DDBJ whole genome shotgun (WGS) entry which is preliminary data.</text>
</comment>
<dbReference type="EMBL" id="BGPR01016343">
    <property type="protein sequence ID" value="GBN72644.1"/>
    <property type="molecule type" value="Genomic_DNA"/>
</dbReference>
<organism evidence="1 2">
    <name type="scientific">Araneus ventricosus</name>
    <name type="common">Orbweaver spider</name>
    <name type="synonym">Epeira ventricosa</name>
    <dbReference type="NCBI Taxonomy" id="182803"/>
    <lineage>
        <taxon>Eukaryota</taxon>
        <taxon>Metazoa</taxon>
        <taxon>Ecdysozoa</taxon>
        <taxon>Arthropoda</taxon>
        <taxon>Chelicerata</taxon>
        <taxon>Arachnida</taxon>
        <taxon>Araneae</taxon>
        <taxon>Araneomorphae</taxon>
        <taxon>Entelegynae</taxon>
        <taxon>Araneoidea</taxon>
        <taxon>Araneidae</taxon>
        <taxon>Araneus</taxon>
    </lineage>
</organism>
<keyword evidence="2" id="KW-1185">Reference proteome</keyword>
<sequence>MSKFHPMFQIPSIVTNPIQPMFQIPSNLPNPILCSKSHPMSKSHSKFNQSLNSTSSVHPMFKIPSNVPTYPMSYQMSKFHRLSTVKITMFQIPYNVL</sequence>
<evidence type="ECO:0000313" key="1">
    <source>
        <dbReference type="EMBL" id="GBN72644.1"/>
    </source>
</evidence>
<dbReference type="Proteomes" id="UP000499080">
    <property type="component" value="Unassembled WGS sequence"/>
</dbReference>
<dbReference type="AlphaFoldDB" id="A0A4Y2RA32"/>
<protein>
    <submittedName>
        <fullName evidence="1">Uncharacterized protein</fullName>
    </submittedName>
</protein>
<name>A0A4Y2RA32_ARAVE</name>
<gene>
    <name evidence="1" type="ORF">AVEN_52811_1</name>
</gene>
<reference evidence="1 2" key="1">
    <citation type="journal article" date="2019" name="Sci. Rep.">
        <title>Orb-weaving spider Araneus ventricosus genome elucidates the spidroin gene catalogue.</title>
        <authorList>
            <person name="Kono N."/>
            <person name="Nakamura H."/>
            <person name="Ohtoshi R."/>
            <person name="Moran D.A.P."/>
            <person name="Shinohara A."/>
            <person name="Yoshida Y."/>
            <person name="Fujiwara M."/>
            <person name="Mori M."/>
            <person name="Tomita M."/>
            <person name="Arakawa K."/>
        </authorList>
    </citation>
    <scope>NUCLEOTIDE SEQUENCE [LARGE SCALE GENOMIC DNA]</scope>
</reference>